<dbReference type="HOGENOM" id="CLU_1589741_0_0_1"/>
<dbReference type="AlphaFoldDB" id="B7G0C7"/>
<keyword evidence="4" id="KW-1185">Reference proteome</keyword>
<dbReference type="eggNOG" id="ENOG502SFV0">
    <property type="taxonomic scope" value="Eukaryota"/>
</dbReference>
<dbReference type="GO" id="GO:0005740">
    <property type="term" value="C:mitochondrial envelope"/>
    <property type="evidence" value="ECO:0007669"/>
    <property type="project" value="InterPro"/>
</dbReference>
<keyword evidence="2" id="KW-0732">Signal</keyword>
<gene>
    <name evidence="3" type="ORF">PHATRDRAFT_46187</name>
</gene>
<dbReference type="EMBL" id="CM000612">
    <property type="protein sequence ID" value="EEC48067.1"/>
    <property type="molecule type" value="Genomic_DNA"/>
</dbReference>
<dbReference type="GO" id="GO:0006123">
    <property type="term" value="P:mitochondrial electron transport, cytochrome c to oxygen"/>
    <property type="evidence" value="ECO:0007669"/>
    <property type="project" value="InterPro"/>
</dbReference>
<dbReference type="InParanoid" id="B7G0C7"/>
<organism evidence="3 4">
    <name type="scientific">Phaeodactylum tricornutum (strain CCAP 1055/1)</name>
    <dbReference type="NCBI Taxonomy" id="556484"/>
    <lineage>
        <taxon>Eukaryota</taxon>
        <taxon>Sar</taxon>
        <taxon>Stramenopiles</taxon>
        <taxon>Ochrophyta</taxon>
        <taxon>Bacillariophyta</taxon>
        <taxon>Bacillariophyceae</taxon>
        <taxon>Bacillariophycidae</taxon>
        <taxon>Naviculales</taxon>
        <taxon>Phaeodactylaceae</taxon>
        <taxon>Phaeodactylum</taxon>
    </lineage>
</organism>
<dbReference type="OrthoDB" id="10249250at2759"/>
<proteinExistence type="predicted"/>
<feature type="signal peptide" evidence="2">
    <location>
        <begin position="1"/>
        <end position="23"/>
    </location>
</feature>
<dbReference type="Gene3D" id="2.60.11.10">
    <property type="entry name" value="Cytochrome c oxidase, subunit Vb"/>
    <property type="match status" value="1"/>
</dbReference>
<protein>
    <submittedName>
        <fullName evidence="3">Uncharacterized protein</fullName>
    </submittedName>
</protein>
<evidence type="ECO:0000256" key="2">
    <source>
        <dbReference type="SAM" id="SignalP"/>
    </source>
</evidence>
<evidence type="ECO:0000313" key="4">
    <source>
        <dbReference type="Proteomes" id="UP000000759"/>
    </source>
</evidence>
<dbReference type="RefSeq" id="XP_002180659.1">
    <property type="nucleotide sequence ID" value="XM_002180623.1"/>
</dbReference>
<feature type="chain" id="PRO_5002852874" evidence="2">
    <location>
        <begin position="24"/>
        <end position="255"/>
    </location>
</feature>
<dbReference type="GeneID" id="7201260"/>
<accession>B7G0C7</accession>
<dbReference type="InterPro" id="IPR036972">
    <property type="entry name" value="Cyt_c_oxidase_su5b_sf"/>
</dbReference>
<feature type="region of interest" description="Disordered" evidence="1">
    <location>
        <begin position="27"/>
        <end position="54"/>
    </location>
</feature>
<evidence type="ECO:0000313" key="3">
    <source>
        <dbReference type="EMBL" id="EEC48067.1"/>
    </source>
</evidence>
<dbReference type="Proteomes" id="UP000000759">
    <property type="component" value="Chromosome 9"/>
</dbReference>
<sequence>MLEALSIFLSLSLKSLWLSLCTSVTDEAPGKARRPSPDWTPPTARSSVGGQRKSRSSGLRIPAILSVLLCLRQPFEDSRVLRVALTCLDSATKGANRRTVSLASRTFSSDGGKKELPFGLSKIFGVAETDNLIATDRDRKIHKGNIPDFIPDDIKKDLDKLGIDNIEELDELEAANTEGYNDLGLVPPEGTGTFASPILVPSRRATRQVGFVDPESHEVFWFTIHNDDNSYYIKDLGLFFKMLHIPDEEAFAGAH</sequence>
<dbReference type="GO" id="GO:0045277">
    <property type="term" value="C:respiratory chain complex IV"/>
    <property type="evidence" value="ECO:0007669"/>
    <property type="project" value="InterPro"/>
</dbReference>
<evidence type="ECO:0000256" key="1">
    <source>
        <dbReference type="SAM" id="MobiDB-lite"/>
    </source>
</evidence>
<reference evidence="4" key="2">
    <citation type="submission" date="2008-08" db="EMBL/GenBank/DDBJ databases">
        <authorList>
            <consortium name="Diatom Consortium"/>
            <person name="Grigoriev I."/>
            <person name="Grimwood J."/>
            <person name="Kuo A."/>
            <person name="Otillar R.P."/>
            <person name="Salamov A."/>
            <person name="Detter J.C."/>
            <person name="Lindquist E."/>
            <person name="Shapiro H."/>
            <person name="Lucas S."/>
            <person name="Glavina del Rio T."/>
            <person name="Pitluck S."/>
            <person name="Rokhsar D."/>
            <person name="Bowler C."/>
        </authorList>
    </citation>
    <scope>GENOME REANNOTATION</scope>
    <source>
        <strain evidence="4">CCAP 1055/1</strain>
    </source>
</reference>
<dbReference type="PaxDb" id="2850-Phatr46187"/>
<dbReference type="KEGG" id="pti:PHATRDRAFT_46187"/>
<reference evidence="3 4" key="1">
    <citation type="journal article" date="2008" name="Nature">
        <title>The Phaeodactylum genome reveals the evolutionary history of diatom genomes.</title>
        <authorList>
            <person name="Bowler C."/>
            <person name="Allen A.E."/>
            <person name="Badger J.H."/>
            <person name="Grimwood J."/>
            <person name="Jabbari K."/>
            <person name="Kuo A."/>
            <person name="Maheswari U."/>
            <person name="Martens C."/>
            <person name="Maumus F."/>
            <person name="Otillar R.P."/>
            <person name="Rayko E."/>
            <person name="Salamov A."/>
            <person name="Vandepoele K."/>
            <person name="Beszteri B."/>
            <person name="Gruber A."/>
            <person name="Heijde M."/>
            <person name="Katinka M."/>
            <person name="Mock T."/>
            <person name="Valentin K."/>
            <person name="Verret F."/>
            <person name="Berges J.A."/>
            <person name="Brownlee C."/>
            <person name="Cadoret J.P."/>
            <person name="Chiovitti A."/>
            <person name="Choi C.J."/>
            <person name="Coesel S."/>
            <person name="De Martino A."/>
            <person name="Detter J.C."/>
            <person name="Durkin C."/>
            <person name="Falciatore A."/>
            <person name="Fournet J."/>
            <person name="Haruta M."/>
            <person name="Huysman M.J."/>
            <person name="Jenkins B.D."/>
            <person name="Jiroutova K."/>
            <person name="Jorgensen R.E."/>
            <person name="Joubert Y."/>
            <person name="Kaplan A."/>
            <person name="Kroger N."/>
            <person name="Kroth P.G."/>
            <person name="La Roche J."/>
            <person name="Lindquist E."/>
            <person name="Lommer M."/>
            <person name="Martin-Jezequel V."/>
            <person name="Lopez P.J."/>
            <person name="Lucas S."/>
            <person name="Mangogna M."/>
            <person name="McGinnis K."/>
            <person name="Medlin L.K."/>
            <person name="Montsant A."/>
            <person name="Oudot-Le Secq M.P."/>
            <person name="Napoli C."/>
            <person name="Obornik M."/>
            <person name="Parker M.S."/>
            <person name="Petit J.L."/>
            <person name="Porcel B.M."/>
            <person name="Poulsen N."/>
            <person name="Robison M."/>
            <person name="Rychlewski L."/>
            <person name="Rynearson T.A."/>
            <person name="Schmutz J."/>
            <person name="Shapiro H."/>
            <person name="Siaut M."/>
            <person name="Stanley M."/>
            <person name="Sussman M.R."/>
            <person name="Taylor A.R."/>
            <person name="Vardi A."/>
            <person name="von Dassow P."/>
            <person name="Vyverman W."/>
            <person name="Willis A."/>
            <person name="Wyrwicz L.S."/>
            <person name="Rokhsar D.S."/>
            <person name="Weissenbach J."/>
            <person name="Armbrust E.V."/>
            <person name="Green B.R."/>
            <person name="Van de Peer Y."/>
            <person name="Grigoriev I.V."/>
        </authorList>
    </citation>
    <scope>NUCLEOTIDE SEQUENCE [LARGE SCALE GENOMIC DNA]</scope>
    <source>
        <strain evidence="3 4">CCAP 1055/1</strain>
    </source>
</reference>
<name>B7G0C7_PHATC</name>